<evidence type="ECO:0000313" key="2">
    <source>
        <dbReference type="Proteomes" id="UP001431963"/>
    </source>
</evidence>
<dbReference type="Pfam" id="PF10636">
    <property type="entry name" value="hemP"/>
    <property type="match status" value="1"/>
</dbReference>
<gene>
    <name evidence="1" type="ORF">V6590_10155</name>
</gene>
<organism evidence="1 2">
    <name type="scientific">Gemmobacter denitrificans</name>
    <dbReference type="NCBI Taxonomy" id="3123040"/>
    <lineage>
        <taxon>Bacteria</taxon>
        <taxon>Pseudomonadati</taxon>
        <taxon>Pseudomonadota</taxon>
        <taxon>Alphaproteobacteria</taxon>
        <taxon>Rhodobacterales</taxon>
        <taxon>Paracoccaceae</taxon>
        <taxon>Gemmobacter</taxon>
    </lineage>
</organism>
<evidence type="ECO:0000313" key="1">
    <source>
        <dbReference type="EMBL" id="MEH7828512.1"/>
    </source>
</evidence>
<comment type="caution">
    <text evidence="1">The sequence shown here is derived from an EMBL/GenBank/DDBJ whole genome shotgun (WGS) entry which is preliminary data.</text>
</comment>
<accession>A0ABU8BUX6</accession>
<dbReference type="RefSeq" id="WP_335422934.1">
    <property type="nucleotide sequence ID" value="NZ_JBALHR010000005.1"/>
</dbReference>
<reference evidence="1" key="1">
    <citation type="submission" date="2024-02" db="EMBL/GenBank/DDBJ databases">
        <title>Genome sequences of strain Gemmobacter sp. JM10B15.</title>
        <authorList>
            <person name="Zhang M."/>
        </authorList>
    </citation>
    <scope>NUCLEOTIDE SEQUENCE</scope>
    <source>
        <strain evidence="1">JM10B15</strain>
    </source>
</reference>
<proteinExistence type="predicted"/>
<dbReference type="Proteomes" id="UP001431963">
    <property type="component" value="Unassembled WGS sequence"/>
</dbReference>
<dbReference type="Gene3D" id="2.10.70.10">
    <property type="entry name" value="Complement Module, domain 1"/>
    <property type="match status" value="1"/>
</dbReference>
<name>A0ABU8BUX6_9RHOB</name>
<dbReference type="EMBL" id="JBALHR010000005">
    <property type="protein sequence ID" value="MEH7828512.1"/>
    <property type="molecule type" value="Genomic_DNA"/>
</dbReference>
<sequence length="52" mass="5652">MQVNTATLLAADTTPCHDAIRLTEGGNLARIVLNDQVYSLRITRAGKLILTK</sequence>
<protein>
    <submittedName>
        <fullName evidence="1">Hemin uptake protein HemP</fullName>
    </submittedName>
</protein>
<dbReference type="InterPro" id="IPR019600">
    <property type="entry name" value="Hemin_uptake_protein_HemP"/>
</dbReference>
<keyword evidence="2" id="KW-1185">Reference proteome</keyword>